<dbReference type="GO" id="GO:0000978">
    <property type="term" value="F:RNA polymerase II cis-regulatory region sequence-specific DNA binding"/>
    <property type="evidence" value="ECO:0007669"/>
    <property type="project" value="TreeGrafter"/>
</dbReference>
<dbReference type="PANTHER" id="PTHR45789:SF2">
    <property type="entry name" value="FI18025P1"/>
    <property type="match status" value="1"/>
</dbReference>
<feature type="compositionally biased region" description="Low complexity" evidence="4">
    <location>
        <begin position="61"/>
        <end position="74"/>
    </location>
</feature>
<dbReference type="InterPro" id="IPR051356">
    <property type="entry name" value="SOX/SOX-like_TF"/>
</dbReference>
<evidence type="ECO:0000256" key="3">
    <source>
        <dbReference type="PROSITE-ProRule" id="PRU00267"/>
    </source>
</evidence>
<sequence>MPAVRNPELVRRSRRLNNLPPRSELTKDGYEWQDVQLLLAREATSLRSSVDSCEPPSPFIPSNTRSSPPSPTAAWPAAFTTSHARKKHLDHIPRPPNAFLCFRSEFWAREKNKAGVERDHRQISRLAGIYWTQLTKEEKAPYHRMAALAKIRHAETYPQYRYTPMSRKEKTPRKKTSRAVVVTTAVSETTTIKEEVASPVLAAGFEETTQPIVQSKPQPEVDVNAFFEDAACYPVRARPRKTKRSYKAHKARRARTSSPVSPVQRMPELTFPEQHEHEYCIEPNEPFVPTSQIPPLTLNAPLLVHEPPKPLPVLQHALQERYYSPPEFGYDHHISYYNATYDDAPIPRAEDEFLEASYISFNAERELFGHLPPSSPSSSALWSPEPISPVIFQNPEPFKVEPSNHTRELGQPISPCTIPIRDNHGYPDEYPLWSGAGDVTFSDWVEMMDDEA</sequence>
<dbReference type="SMART" id="SM00398">
    <property type="entry name" value="HMG"/>
    <property type="match status" value="1"/>
</dbReference>
<evidence type="ECO:0000256" key="2">
    <source>
        <dbReference type="ARBA" id="ARBA00023242"/>
    </source>
</evidence>
<dbReference type="GO" id="GO:0005634">
    <property type="term" value="C:nucleus"/>
    <property type="evidence" value="ECO:0007669"/>
    <property type="project" value="UniProtKB-UniRule"/>
</dbReference>
<dbReference type="PANTHER" id="PTHR45789">
    <property type="entry name" value="FI18025P1"/>
    <property type="match status" value="1"/>
</dbReference>
<evidence type="ECO:0000313" key="7">
    <source>
        <dbReference type="Proteomes" id="UP000813824"/>
    </source>
</evidence>
<evidence type="ECO:0000313" key="6">
    <source>
        <dbReference type="EMBL" id="KAH8086610.1"/>
    </source>
</evidence>
<dbReference type="AlphaFoldDB" id="A0A8K0XL13"/>
<keyword evidence="1 3" id="KW-0238">DNA-binding</keyword>
<evidence type="ECO:0000256" key="1">
    <source>
        <dbReference type="ARBA" id="ARBA00023125"/>
    </source>
</evidence>
<dbReference type="CDD" id="cd01389">
    <property type="entry name" value="HMG-box_ROX1-like"/>
    <property type="match status" value="1"/>
</dbReference>
<dbReference type="SUPFAM" id="SSF47095">
    <property type="entry name" value="HMG-box"/>
    <property type="match status" value="1"/>
</dbReference>
<name>A0A8K0XL13_9AGAR</name>
<organism evidence="6 7">
    <name type="scientific">Cristinia sonorae</name>
    <dbReference type="NCBI Taxonomy" id="1940300"/>
    <lineage>
        <taxon>Eukaryota</taxon>
        <taxon>Fungi</taxon>
        <taxon>Dikarya</taxon>
        <taxon>Basidiomycota</taxon>
        <taxon>Agaricomycotina</taxon>
        <taxon>Agaricomycetes</taxon>
        <taxon>Agaricomycetidae</taxon>
        <taxon>Agaricales</taxon>
        <taxon>Pleurotineae</taxon>
        <taxon>Stephanosporaceae</taxon>
        <taxon>Cristinia</taxon>
    </lineage>
</organism>
<keyword evidence="2 3" id="KW-0539">Nucleus</keyword>
<feature type="compositionally biased region" description="Basic residues" evidence="4">
    <location>
        <begin position="241"/>
        <end position="255"/>
    </location>
</feature>
<accession>A0A8K0XL13</accession>
<evidence type="ECO:0000259" key="5">
    <source>
        <dbReference type="PROSITE" id="PS50118"/>
    </source>
</evidence>
<proteinExistence type="predicted"/>
<dbReference type="EMBL" id="JAEVFJ010000042">
    <property type="protein sequence ID" value="KAH8086610.1"/>
    <property type="molecule type" value="Genomic_DNA"/>
</dbReference>
<feature type="DNA-binding region" description="HMG box" evidence="3">
    <location>
        <begin position="92"/>
        <end position="161"/>
    </location>
</feature>
<protein>
    <recommendedName>
        <fullName evidence="5">HMG box domain-containing protein</fullName>
    </recommendedName>
</protein>
<dbReference type="InterPro" id="IPR009071">
    <property type="entry name" value="HMG_box_dom"/>
</dbReference>
<reference evidence="6" key="1">
    <citation type="journal article" date="2021" name="New Phytol.">
        <title>Evolutionary innovations through gain and loss of genes in the ectomycorrhizal Boletales.</title>
        <authorList>
            <person name="Wu G."/>
            <person name="Miyauchi S."/>
            <person name="Morin E."/>
            <person name="Kuo A."/>
            <person name="Drula E."/>
            <person name="Varga T."/>
            <person name="Kohler A."/>
            <person name="Feng B."/>
            <person name="Cao Y."/>
            <person name="Lipzen A."/>
            <person name="Daum C."/>
            <person name="Hundley H."/>
            <person name="Pangilinan J."/>
            <person name="Johnson J."/>
            <person name="Barry K."/>
            <person name="LaButti K."/>
            <person name="Ng V."/>
            <person name="Ahrendt S."/>
            <person name="Min B."/>
            <person name="Choi I.G."/>
            <person name="Park H."/>
            <person name="Plett J.M."/>
            <person name="Magnuson J."/>
            <person name="Spatafora J.W."/>
            <person name="Nagy L.G."/>
            <person name="Henrissat B."/>
            <person name="Grigoriev I.V."/>
            <person name="Yang Z.L."/>
            <person name="Xu J."/>
            <person name="Martin F.M."/>
        </authorList>
    </citation>
    <scope>NUCLEOTIDE SEQUENCE</scope>
    <source>
        <strain evidence="6">KKN 215</strain>
    </source>
</reference>
<evidence type="ECO:0000256" key="4">
    <source>
        <dbReference type="SAM" id="MobiDB-lite"/>
    </source>
</evidence>
<keyword evidence="7" id="KW-1185">Reference proteome</keyword>
<gene>
    <name evidence="6" type="ORF">BXZ70DRAFT_547247</name>
</gene>
<dbReference type="Pfam" id="PF00505">
    <property type="entry name" value="HMG_box"/>
    <property type="match status" value="1"/>
</dbReference>
<dbReference type="Proteomes" id="UP000813824">
    <property type="component" value="Unassembled WGS sequence"/>
</dbReference>
<dbReference type="PROSITE" id="PS50118">
    <property type="entry name" value="HMG_BOX_2"/>
    <property type="match status" value="1"/>
</dbReference>
<feature type="region of interest" description="Disordered" evidence="4">
    <location>
        <begin position="49"/>
        <end position="74"/>
    </location>
</feature>
<dbReference type="GO" id="GO:0000981">
    <property type="term" value="F:DNA-binding transcription factor activity, RNA polymerase II-specific"/>
    <property type="evidence" value="ECO:0007669"/>
    <property type="project" value="TreeGrafter"/>
</dbReference>
<dbReference type="Gene3D" id="1.10.30.10">
    <property type="entry name" value="High mobility group box domain"/>
    <property type="match status" value="1"/>
</dbReference>
<comment type="caution">
    <text evidence="6">The sequence shown here is derived from an EMBL/GenBank/DDBJ whole genome shotgun (WGS) entry which is preliminary data.</text>
</comment>
<dbReference type="InterPro" id="IPR036910">
    <property type="entry name" value="HMG_box_dom_sf"/>
</dbReference>
<feature type="domain" description="HMG box" evidence="5">
    <location>
        <begin position="92"/>
        <end position="161"/>
    </location>
</feature>
<dbReference type="OrthoDB" id="6247875at2759"/>
<feature type="region of interest" description="Disordered" evidence="4">
    <location>
        <begin position="241"/>
        <end position="263"/>
    </location>
</feature>